<name>A0A9D4V0W9_ADICA</name>
<evidence type="ECO:0000313" key="2">
    <source>
        <dbReference type="EMBL" id="KAI5077715.1"/>
    </source>
</evidence>
<organism evidence="2 3">
    <name type="scientific">Adiantum capillus-veneris</name>
    <name type="common">Maidenhair fern</name>
    <dbReference type="NCBI Taxonomy" id="13818"/>
    <lineage>
        <taxon>Eukaryota</taxon>
        <taxon>Viridiplantae</taxon>
        <taxon>Streptophyta</taxon>
        <taxon>Embryophyta</taxon>
        <taxon>Tracheophyta</taxon>
        <taxon>Polypodiopsida</taxon>
        <taxon>Polypodiidae</taxon>
        <taxon>Polypodiales</taxon>
        <taxon>Pteridineae</taxon>
        <taxon>Pteridaceae</taxon>
        <taxon>Vittarioideae</taxon>
        <taxon>Adiantum</taxon>
    </lineage>
</organism>
<protein>
    <recommendedName>
        <fullName evidence="4">Secreted protein</fullName>
    </recommendedName>
</protein>
<accession>A0A9D4V0W9</accession>
<comment type="caution">
    <text evidence="2">The sequence shown here is derived from an EMBL/GenBank/DDBJ whole genome shotgun (WGS) entry which is preliminary data.</text>
</comment>
<evidence type="ECO:0000313" key="3">
    <source>
        <dbReference type="Proteomes" id="UP000886520"/>
    </source>
</evidence>
<feature type="signal peptide" evidence="1">
    <location>
        <begin position="1"/>
        <end position="16"/>
    </location>
</feature>
<keyword evidence="3" id="KW-1185">Reference proteome</keyword>
<dbReference type="Proteomes" id="UP000886520">
    <property type="component" value="Chromosome 7"/>
</dbReference>
<keyword evidence="1" id="KW-0732">Signal</keyword>
<reference evidence="2" key="1">
    <citation type="submission" date="2021-01" db="EMBL/GenBank/DDBJ databases">
        <title>Adiantum capillus-veneris genome.</title>
        <authorList>
            <person name="Fang Y."/>
            <person name="Liao Q."/>
        </authorList>
    </citation>
    <scope>NUCLEOTIDE SEQUENCE</scope>
    <source>
        <strain evidence="2">H3</strain>
        <tissue evidence="2">Leaf</tissue>
    </source>
</reference>
<feature type="chain" id="PRO_5038955975" description="Secreted protein" evidence="1">
    <location>
        <begin position="17"/>
        <end position="69"/>
    </location>
</feature>
<dbReference type="AlphaFoldDB" id="A0A9D4V0W9"/>
<evidence type="ECO:0008006" key="4">
    <source>
        <dbReference type="Google" id="ProtNLM"/>
    </source>
</evidence>
<gene>
    <name evidence="2" type="ORF">GOP47_0007539</name>
</gene>
<dbReference type="EMBL" id="JABFUD020000007">
    <property type="protein sequence ID" value="KAI5077715.1"/>
    <property type="molecule type" value="Genomic_DNA"/>
</dbReference>
<sequence>MLILQVIWRLIHLVDQEGQACLRALCVRLFSRCGASNADLLFLSRQIANPVIVYRFSCLASDWGDLLSH</sequence>
<evidence type="ECO:0000256" key="1">
    <source>
        <dbReference type="SAM" id="SignalP"/>
    </source>
</evidence>
<proteinExistence type="predicted"/>